<evidence type="ECO:0000313" key="3">
    <source>
        <dbReference type="EMBL" id="CAK0793636.1"/>
    </source>
</evidence>
<dbReference type="InterPro" id="IPR029488">
    <property type="entry name" value="Hmw/CFAP97"/>
</dbReference>
<dbReference type="InterPro" id="IPR038791">
    <property type="entry name" value="Cfap97/Hemingway"/>
</dbReference>
<dbReference type="EMBL" id="CAUYUJ010001003">
    <property type="protein sequence ID" value="CAK0793636.1"/>
    <property type="molecule type" value="Genomic_DNA"/>
</dbReference>
<feature type="compositionally biased region" description="Polar residues" evidence="2">
    <location>
        <begin position="144"/>
        <end position="153"/>
    </location>
</feature>
<evidence type="ECO:0008006" key="5">
    <source>
        <dbReference type="Google" id="ProtNLM"/>
    </source>
</evidence>
<feature type="compositionally biased region" description="Gly residues" evidence="2">
    <location>
        <begin position="344"/>
        <end position="353"/>
    </location>
</feature>
<dbReference type="PANTHER" id="PTHR23035">
    <property type="entry name" value="CILIA- AND FLAGELLA-ASSOCIATED PROTEIN 97-RELATED"/>
    <property type="match status" value="1"/>
</dbReference>
<dbReference type="Pfam" id="PF13879">
    <property type="entry name" value="Hmw_CFAP97"/>
    <property type="match status" value="1"/>
</dbReference>
<feature type="region of interest" description="Disordered" evidence="2">
    <location>
        <begin position="1"/>
        <end position="37"/>
    </location>
</feature>
<name>A0ABN9PT40_9DINO</name>
<feature type="non-terminal residue" evidence="3">
    <location>
        <position position="1"/>
    </location>
</feature>
<feature type="compositionally biased region" description="Low complexity" evidence="2">
    <location>
        <begin position="154"/>
        <end position="169"/>
    </location>
</feature>
<organism evidence="3 4">
    <name type="scientific">Prorocentrum cordatum</name>
    <dbReference type="NCBI Taxonomy" id="2364126"/>
    <lineage>
        <taxon>Eukaryota</taxon>
        <taxon>Sar</taxon>
        <taxon>Alveolata</taxon>
        <taxon>Dinophyceae</taxon>
        <taxon>Prorocentrales</taxon>
        <taxon>Prorocentraceae</taxon>
        <taxon>Prorocentrum</taxon>
    </lineage>
</organism>
<evidence type="ECO:0000256" key="2">
    <source>
        <dbReference type="SAM" id="MobiDB-lite"/>
    </source>
</evidence>
<sequence length="427" mass="44553">PLRLRRLPRPPSSRGAARGPAEGAGAAPRRLRPGGGGPGCLMTPGVALERANPVCSAAVENFVHQRHHQSHLKKVTRHKSAVNNAWNSRDEIVMQAVRARVKKRHQQNEDRQTEIERENVRLLVRLHEIDAAGKATPSAAGPPTSRSRCSSQPAGSAAALRGAGSRAGSMVQEMRRIDQENQHILRRLRGAKSTVNVGQLKREAQEKEKLMRLRCEHQQAGWKADHFITRCASEGRLVPLAPVPEGGGGDSRPGSRGCAGRPAGGGSIAGRRAAALGPGGDAAGEPAGEEAADGDAVDGDAAEAQGPPPRREKTPLGGRIPAASRALCAELLRQAAPPGEEHAGGAGPAGGDAQGVAEEVAEEVGDAEPLTAEEELAELAAAKEAATRAFRAAEAVDVSSHELQYGYGDLVKRAGPARGQRAGGRAL</sequence>
<evidence type="ECO:0000256" key="1">
    <source>
        <dbReference type="ARBA" id="ARBA00008315"/>
    </source>
</evidence>
<dbReference type="Proteomes" id="UP001189429">
    <property type="component" value="Unassembled WGS sequence"/>
</dbReference>
<feature type="compositionally biased region" description="Acidic residues" evidence="2">
    <location>
        <begin position="287"/>
        <end position="301"/>
    </location>
</feature>
<reference evidence="3" key="1">
    <citation type="submission" date="2023-10" db="EMBL/GenBank/DDBJ databases">
        <authorList>
            <person name="Chen Y."/>
            <person name="Shah S."/>
            <person name="Dougan E. K."/>
            <person name="Thang M."/>
            <person name="Chan C."/>
        </authorList>
    </citation>
    <scope>NUCLEOTIDE SEQUENCE [LARGE SCALE GENOMIC DNA]</scope>
</reference>
<keyword evidence="4" id="KW-1185">Reference proteome</keyword>
<comment type="similarity">
    <text evidence="1">Belongs to the CFAP97 family.</text>
</comment>
<feature type="region of interest" description="Disordered" evidence="2">
    <location>
        <begin position="338"/>
        <end position="368"/>
    </location>
</feature>
<evidence type="ECO:0000313" key="4">
    <source>
        <dbReference type="Proteomes" id="UP001189429"/>
    </source>
</evidence>
<gene>
    <name evidence="3" type="ORF">PCOR1329_LOCUS3877</name>
</gene>
<accession>A0ABN9PT40</accession>
<feature type="region of interest" description="Disordered" evidence="2">
    <location>
        <begin position="133"/>
        <end position="170"/>
    </location>
</feature>
<protein>
    <recommendedName>
        <fullName evidence="5">Cilia- and flagella-associated protein 97</fullName>
    </recommendedName>
</protein>
<comment type="caution">
    <text evidence="3">The sequence shown here is derived from an EMBL/GenBank/DDBJ whole genome shotgun (WGS) entry which is preliminary data.</text>
</comment>
<feature type="compositionally biased region" description="Low complexity" evidence="2">
    <location>
        <begin position="12"/>
        <end position="28"/>
    </location>
</feature>
<feature type="compositionally biased region" description="Low complexity" evidence="2">
    <location>
        <begin position="252"/>
        <end position="261"/>
    </location>
</feature>
<proteinExistence type="inferred from homology"/>
<feature type="region of interest" description="Disordered" evidence="2">
    <location>
        <begin position="238"/>
        <end position="318"/>
    </location>
</feature>
<feature type="compositionally biased region" description="Acidic residues" evidence="2">
    <location>
        <begin position="359"/>
        <end position="368"/>
    </location>
</feature>